<dbReference type="PANTHER" id="PTHR44591:SF3">
    <property type="entry name" value="RESPONSE REGULATORY DOMAIN-CONTAINING PROTEIN"/>
    <property type="match status" value="1"/>
</dbReference>
<dbReference type="EMBL" id="AHAM01000310">
    <property type="protein sequence ID" value="EHK52633.1"/>
    <property type="molecule type" value="Genomic_DNA"/>
</dbReference>
<dbReference type="PROSITE" id="PS50110">
    <property type="entry name" value="RESPONSE_REGULATORY"/>
    <property type="match status" value="1"/>
</dbReference>
<dbReference type="OrthoDB" id="9784719at2"/>
<accession>H0I2Z5</accession>
<evidence type="ECO:0000256" key="1">
    <source>
        <dbReference type="ARBA" id="ARBA00022553"/>
    </source>
</evidence>
<keyword evidence="1 4" id="KW-0597">Phosphoprotein</keyword>
<keyword evidence="3" id="KW-0804">Transcription</keyword>
<name>H0I2Z5_9HYPH</name>
<evidence type="ECO:0000256" key="3">
    <source>
        <dbReference type="ARBA" id="ARBA00023163"/>
    </source>
</evidence>
<dbReference type="GO" id="GO:0000160">
    <property type="term" value="P:phosphorelay signal transduction system"/>
    <property type="evidence" value="ECO:0007669"/>
    <property type="project" value="InterPro"/>
</dbReference>
<dbReference type="SMART" id="SM00448">
    <property type="entry name" value="REC"/>
    <property type="match status" value="1"/>
</dbReference>
<dbReference type="SUPFAM" id="SSF52172">
    <property type="entry name" value="CheY-like"/>
    <property type="match status" value="1"/>
</dbReference>
<dbReference type="Gene3D" id="3.40.50.2300">
    <property type="match status" value="1"/>
</dbReference>
<keyword evidence="2" id="KW-0805">Transcription regulation</keyword>
<sequence length="136" mass="14834">MNNGKAVVLVVEDSPVIRMGAVDLVMSAGYEALEAGDADEAIRILESRNDVDLVFTDVQMPGTMDGIKLSHYIRDRWPPVRLIVASGATILEESSLPGGSRFFSKPYDDHTIIDAMAHLLSSDCDWTAAKQATLIR</sequence>
<reference evidence="6 7" key="1">
    <citation type="journal article" date="2012" name="J. Bacteriol.">
        <title>Draft Genome Sequence of Mesorhizobium alhagi CCNWXJ12-2T, a Novel Salt-Resistant Species Isolated from the Desert of Northwestern China.</title>
        <authorList>
            <person name="Zhou M."/>
            <person name="Chen W."/>
            <person name="Chen H."/>
            <person name="Wei G."/>
        </authorList>
    </citation>
    <scope>NUCLEOTIDE SEQUENCE [LARGE SCALE GENOMIC DNA]</scope>
    <source>
        <strain evidence="6 7">CCNWXJ12-2</strain>
    </source>
</reference>
<dbReference type="InterPro" id="IPR001789">
    <property type="entry name" value="Sig_transdc_resp-reg_receiver"/>
</dbReference>
<protein>
    <submittedName>
        <fullName evidence="6">Response regulator receiver domain-containing protein</fullName>
    </submittedName>
</protein>
<dbReference type="PATRIC" id="fig|1107882.3.peg.6613"/>
<evidence type="ECO:0000313" key="7">
    <source>
        <dbReference type="Proteomes" id="UP000003250"/>
    </source>
</evidence>
<dbReference type="RefSeq" id="WP_008840402.1">
    <property type="nucleotide sequence ID" value="NZ_AHAM01000310.1"/>
</dbReference>
<evidence type="ECO:0000313" key="6">
    <source>
        <dbReference type="EMBL" id="EHK52633.1"/>
    </source>
</evidence>
<dbReference type="Proteomes" id="UP000003250">
    <property type="component" value="Unassembled WGS sequence"/>
</dbReference>
<evidence type="ECO:0000256" key="4">
    <source>
        <dbReference type="PROSITE-ProRule" id="PRU00169"/>
    </source>
</evidence>
<dbReference type="PANTHER" id="PTHR44591">
    <property type="entry name" value="STRESS RESPONSE REGULATOR PROTEIN 1"/>
    <property type="match status" value="1"/>
</dbReference>
<dbReference type="AlphaFoldDB" id="H0I2Z5"/>
<evidence type="ECO:0000256" key="2">
    <source>
        <dbReference type="ARBA" id="ARBA00023015"/>
    </source>
</evidence>
<keyword evidence="7" id="KW-1185">Reference proteome</keyword>
<organism evidence="6 7">
    <name type="scientific">Mesorhizobium alhagi CCNWXJ12-2</name>
    <dbReference type="NCBI Taxonomy" id="1107882"/>
    <lineage>
        <taxon>Bacteria</taxon>
        <taxon>Pseudomonadati</taxon>
        <taxon>Pseudomonadota</taxon>
        <taxon>Alphaproteobacteria</taxon>
        <taxon>Hyphomicrobiales</taxon>
        <taxon>Phyllobacteriaceae</taxon>
        <taxon>Allomesorhizobium</taxon>
    </lineage>
</organism>
<dbReference type="InterPro" id="IPR011006">
    <property type="entry name" value="CheY-like_superfamily"/>
</dbReference>
<evidence type="ECO:0000259" key="5">
    <source>
        <dbReference type="PROSITE" id="PS50110"/>
    </source>
</evidence>
<dbReference type="Pfam" id="PF00072">
    <property type="entry name" value="Response_reg"/>
    <property type="match status" value="1"/>
</dbReference>
<dbReference type="InterPro" id="IPR050595">
    <property type="entry name" value="Bact_response_regulator"/>
</dbReference>
<proteinExistence type="predicted"/>
<feature type="modified residue" description="4-aspartylphosphate" evidence="4">
    <location>
        <position position="57"/>
    </location>
</feature>
<gene>
    <name evidence="6" type="ORF">MAXJ12_34264</name>
</gene>
<feature type="domain" description="Response regulatory" evidence="5">
    <location>
        <begin position="7"/>
        <end position="120"/>
    </location>
</feature>